<accession>A0A219B5C1</accession>
<feature type="transmembrane region" description="Helical" evidence="1">
    <location>
        <begin position="58"/>
        <end position="79"/>
    </location>
</feature>
<name>A0A219B5C1_9SPHN</name>
<dbReference type="Pfam" id="PF07853">
    <property type="entry name" value="DUF1648"/>
    <property type="match status" value="1"/>
</dbReference>
<keyword evidence="1" id="KW-0472">Membrane</keyword>
<dbReference type="PANTHER" id="PTHR37810">
    <property type="entry name" value="IMMUNITY PROTEIN SDPI"/>
    <property type="match status" value="1"/>
</dbReference>
<dbReference type="InterPro" id="IPR012867">
    <property type="entry name" value="DUF1648"/>
</dbReference>
<keyword evidence="1" id="KW-1133">Transmembrane helix</keyword>
<organism evidence="3 4">
    <name type="scientific">Pacificimonas flava</name>
    <dbReference type="NCBI Taxonomy" id="1234595"/>
    <lineage>
        <taxon>Bacteria</taxon>
        <taxon>Pseudomonadati</taxon>
        <taxon>Pseudomonadota</taxon>
        <taxon>Alphaproteobacteria</taxon>
        <taxon>Sphingomonadales</taxon>
        <taxon>Sphingosinicellaceae</taxon>
        <taxon>Pacificimonas</taxon>
    </lineage>
</organism>
<dbReference type="AlphaFoldDB" id="A0A219B5C1"/>
<sequence length="223" mass="23847">MILSSKLLSPGARLVLVGAFIAMIALSAYAWLALPEGPYPVHWDASGQADRYGSKAEAVWLLPGIFLFTMTIALVAVHLDPRRRNLEQSRAALSFILGSLALVLLAVHGATIAGALGYDLDVARVVIGAVGLLFAVIGNFLTKARSNFAVGIRTPWTLSSDEVWRRTHRVGGMAFTATGCLTLLAAILLPLGWAIALLSVGAAITVLISFAYSWWLYRRETGG</sequence>
<proteinExistence type="predicted"/>
<dbReference type="Pfam" id="PF13630">
    <property type="entry name" value="SdpI"/>
    <property type="match status" value="1"/>
</dbReference>
<dbReference type="EMBL" id="NFZT01000001">
    <property type="protein sequence ID" value="OWV32989.1"/>
    <property type="molecule type" value="Genomic_DNA"/>
</dbReference>
<dbReference type="RefSeq" id="WP_088711779.1">
    <property type="nucleotide sequence ID" value="NZ_NFZT01000001.1"/>
</dbReference>
<feature type="transmembrane region" description="Helical" evidence="1">
    <location>
        <begin position="195"/>
        <end position="217"/>
    </location>
</feature>
<keyword evidence="4" id="KW-1185">Reference proteome</keyword>
<evidence type="ECO:0000259" key="2">
    <source>
        <dbReference type="Pfam" id="PF07853"/>
    </source>
</evidence>
<dbReference type="OrthoDB" id="9808690at2"/>
<comment type="caution">
    <text evidence="3">The sequence shown here is derived from an EMBL/GenBank/DDBJ whole genome shotgun (WGS) entry which is preliminary data.</text>
</comment>
<dbReference type="Proteomes" id="UP000198462">
    <property type="component" value="Unassembled WGS sequence"/>
</dbReference>
<keyword evidence="1" id="KW-0812">Transmembrane</keyword>
<evidence type="ECO:0000313" key="3">
    <source>
        <dbReference type="EMBL" id="OWV32989.1"/>
    </source>
</evidence>
<evidence type="ECO:0000313" key="4">
    <source>
        <dbReference type="Proteomes" id="UP000198462"/>
    </source>
</evidence>
<feature type="transmembrane region" description="Helical" evidence="1">
    <location>
        <begin position="91"/>
        <end position="116"/>
    </location>
</feature>
<feature type="transmembrane region" description="Helical" evidence="1">
    <location>
        <begin position="170"/>
        <end position="189"/>
    </location>
</feature>
<dbReference type="GO" id="GO:0009636">
    <property type="term" value="P:response to toxic substance"/>
    <property type="evidence" value="ECO:0007669"/>
    <property type="project" value="TreeGrafter"/>
</dbReference>
<reference evidence="4" key="1">
    <citation type="submission" date="2017-05" db="EMBL/GenBank/DDBJ databases">
        <authorList>
            <person name="Lin X."/>
        </authorList>
    </citation>
    <scope>NUCLEOTIDE SEQUENCE [LARGE SCALE GENOMIC DNA]</scope>
    <source>
        <strain evidence="4">JLT2012</strain>
    </source>
</reference>
<gene>
    <name evidence="3" type="ORF">B5C34_05615</name>
</gene>
<evidence type="ECO:0000256" key="1">
    <source>
        <dbReference type="SAM" id="Phobius"/>
    </source>
</evidence>
<dbReference type="PIRSF" id="PIRSF038959">
    <property type="entry name" value="SdpI"/>
    <property type="match status" value="1"/>
</dbReference>
<dbReference type="InterPro" id="IPR026272">
    <property type="entry name" value="SdpI"/>
</dbReference>
<feature type="transmembrane region" description="Helical" evidence="1">
    <location>
        <begin position="12"/>
        <end position="34"/>
    </location>
</feature>
<feature type="domain" description="DUF1648" evidence="2">
    <location>
        <begin position="20"/>
        <end position="66"/>
    </location>
</feature>
<protein>
    <recommendedName>
        <fullName evidence="2">DUF1648 domain-containing protein</fullName>
    </recommendedName>
</protein>
<dbReference type="PANTHER" id="PTHR37810:SF5">
    <property type="entry name" value="IMMUNITY PROTEIN SDPI"/>
    <property type="match status" value="1"/>
</dbReference>
<dbReference type="InterPro" id="IPR025962">
    <property type="entry name" value="SdpI/YhfL"/>
</dbReference>
<feature type="transmembrane region" description="Helical" evidence="1">
    <location>
        <begin position="122"/>
        <end position="141"/>
    </location>
</feature>